<dbReference type="EMBL" id="CP088295">
    <property type="protein sequence ID" value="UUY03704.1"/>
    <property type="molecule type" value="Genomic_DNA"/>
</dbReference>
<sequence>MRRSFARLDRVHDLPNLIDIQRRSFEWLTDPQTGGLRETIDDISPIEDYTGNLAVDFGELRFDDPVATIEECREKDLTYARPLTLTVAFVNRETGEIREQSVFMGDFPWMTERGTFIINGTERVVVTQLVRSPGAYLMEAKDREKQVFVANLMPARGSWLELEIDKKGKVFVRIDRKRKLPVTVLLRAMGYATDEEILNLFDDSLYIRNTIDADTEVTKTEEGALIELFKKQRPGEPPSVDNAKALLHQLFFDPKRYDLTRVGRYKLNARLNQEADLETRTLTKDDIIALIKELVTLPKHLGMPEHPEEEIKDYAAEAVSYPREGVQDHLDEYEHFGNRRLRTVGELIQEAFRIGLYRMERVVRERLTTEDADTITPQTIINIRPVVAALKEFFGSSQLSQFMDQTNSLSGLTHRRRLSALGAGRPHA</sequence>
<evidence type="ECO:0000256" key="1">
    <source>
        <dbReference type="ARBA" id="ARBA00012418"/>
    </source>
</evidence>
<evidence type="ECO:0000256" key="5">
    <source>
        <dbReference type="ARBA" id="ARBA00023163"/>
    </source>
</evidence>
<protein>
    <recommendedName>
        <fullName evidence="1">DNA-directed RNA polymerase</fullName>
        <ecNumber evidence="1">2.7.7.6</ecNumber>
    </recommendedName>
</protein>
<dbReference type="Pfam" id="PF04561">
    <property type="entry name" value="RNA_pol_Rpb2_2"/>
    <property type="match status" value="1"/>
</dbReference>
<evidence type="ECO:0000259" key="7">
    <source>
        <dbReference type="Pfam" id="PF04563"/>
    </source>
</evidence>
<dbReference type="Gene3D" id="3.90.1100.10">
    <property type="match status" value="1"/>
</dbReference>
<keyword evidence="9" id="KW-1185">Reference proteome</keyword>
<keyword evidence="5" id="KW-0804">Transcription</keyword>
<feature type="domain" description="RNA polymerase Rpb2" evidence="6">
    <location>
        <begin position="131"/>
        <end position="300"/>
    </location>
</feature>
<evidence type="ECO:0000313" key="8">
    <source>
        <dbReference type="EMBL" id="UUY03704.1"/>
    </source>
</evidence>
<evidence type="ECO:0000256" key="3">
    <source>
        <dbReference type="ARBA" id="ARBA00022679"/>
    </source>
</evidence>
<dbReference type="InterPro" id="IPR007644">
    <property type="entry name" value="RNA_pol_bsu_protrusion"/>
</dbReference>
<organism evidence="8 9">
    <name type="scientific">Svornostia abyssi</name>
    <dbReference type="NCBI Taxonomy" id="2898438"/>
    <lineage>
        <taxon>Bacteria</taxon>
        <taxon>Bacillati</taxon>
        <taxon>Actinomycetota</taxon>
        <taxon>Thermoleophilia</taxon>
        <taxon>Solirubrobacterales</taxon>
        <taxon>Baekduiaceae</taxon>
        <taxon>Svornostia</taxon>
    </lineage>
</organism>
<keyword evidence="4" id="KW-0548">Nucleotidyltransferase</keyword>
<dbReference type="Proteomes" id="UP001058860">
    <property type="component" value="Chromosome"/>
</dbReference>
<accession>A0ABY5PGA1</accession>
<dbReference type="SUPFAM" id="SSF64484">
    <property type="entry name" value="beta and beta-prime subunits of DNA dependent RNA-polymerase"/>
    <property type="match status" value="1"/>
</dbReference>
<name>A0ABY5PGA1_9ACTN</name>
<evidence type="ECO:0000259" key="6">
    <source>
        <dbReference type="Pfam" id="PF04561"/>
    </source>
</evidence>
<dbReference type="PANTHER" id="PTHR20856">
    <property type="entry name" value="DNA-DIRECTED RNA POLYMERASE I SUBUNIT 2"/>
    <property type="match status" value="1"/>
</dbReference>
<dbReference type="InterPro" id="IPR037034">
    <property type="entry name" value="RNA_pol_Rpb2_2_sf"/>
</dbReference>
<dbReference type="EC" id="2.7.7.6" evidence="1"/>
<dbReference type="InterPro" id="IPR007642">
    <property type="entry name" value="RNA_pol_Rpb2_2"/>
</dbReference>
<keyword evidence="3" id="KW-0808">Transferase</keyword>
<dbReference type="Pfam" id="PF04563">
    <property type="entry name" value="RNA_pol_Rpb2_1"/>
    <property type="match status" value="1"/>
</dbReference>
<reference evidence="9" key="1">
    <citation type="submission" date="2021-11" db="EMBL/GenBank/DDBJ databases">
        <title>Cultivation dependent microbiological survey of springs from the worlds oldest radium mine currently devoted to the extraction of radon-saturated water.</title>
        <authorList>
            <person name="Kapinusova G."/>
            <person name="Smrhova T."/>
            <person name="Strejcek M."/>
            <person name="Suman J."/>
            <person name="Jani K."/>
            <person name="Pajer P."/>
            <person name="Uhlik O."/>
        </authorList>
    </citation>
    <scope>NUCLEOTIDE SEQUENCE [LARGE SCALE GENOMIC DNA]</scope>
    <source>
        <strain evidence="9">J379</strain>
    </source>
</reference>
<evidence type="ECO:0000256" key="2">
    <source>
        <dbReference type="ARBA" id="ARBA00022478"/>
    </source>
</evidence>
<keyword evidence="2" id="KW-0240">DNA-directed RNA polymerase</keyword>
<dbReference type="InterPro" id="IPR015712">
    <property type="entry name" value="DNA-dir_RNA_pol_su2"/>
</dbReference>
<evidence type="ECO:0000256" key="4">
    <source>
        <dbReference type="ARBA" id="ARBA00022695"/>
    </source>
</evidence>
<evidence type="ECO:0000313" key="9">
    <source>
        <dbReference type="Proteomes" id="UP001058860"/>
    </source>
</evidence>
<feature type="domain" description="RNA polymerase beta subunit protrusion" evidence="7">
    <location>
        <begin position="42"/>
        <end position="386"/>
    </location>
</feature>
<dbReference type="Gene3D" id="3.90.1110.10">
    <property type="entry name" value="RNA polymerase Rpb2, domain 2"/>
    <property type="match status" value="1"/>
</dbReference>
<gene>
    <name evidence="8" type="ORF">LRS13_24075</name>
</gene>
<proteinExistence type="predicted"/>